<dbReference type="AlphaFoldDB" id="A0AA39KBZ7"/>
<evidence type="ECO:0000256" key="7">
    <source>
        <dbReference type="ARBA" id="ARBA00047899"/>
    </source>
</evidence>
<comment type="catalytic activity">
    <reaction evidence="8">
        <text>L-seryl-[protein] + ATP = O-phospho-L-seryl-[protein] + ADP + H(+)</text>
        <dbReference type="Rhea" id="RHEA:17989"/>
        <dbReference type="Rhea" id="RHEA-COMP:9863"/>
        <dbReference type="Rhea" id="RHEA-COMP:11604"/>
        <dbReference type="ChEBI" id="CHEBI:15378"/>
        <dbReference type="ChEBI" id="CHEBI:29999"/>
        <dbReference type="ChEBI" id="CHEBI:30616"/>
        <dbReference type="ChEBI" id="CHEBI:83421"/>
        <dbReference type="ChEBI" id="CHEBI:456216"/>
        <dbReference type="EC" id="2.7.11.1"/>
    </reaction>
</comment>
<keyword evidence="5 10" id="KW-0418">Kinase</keyword>
<dbReference type="SUPFAM" id="SSF56112">
    <property type="entry name" value="Protein kinase-like (PK-like)"/>
    <property type="match status" value="1"/>
</dbReference>
<evidence type="ECO:0000313" key="11">
    <source>
        <dbReference type="Proteomes" id="UP001175211"/>
    </source>
</evidence>
<dbReference type="InterPro" id="IPR011009">
    <property type="entry name" value="Kinase-like_dom_sf"/>
</dbReference>
<accession>A0AA39KBZ7</accession>
<evidence type="ECO:0000256" key="6">
    <source>
        <dbReference type="ARBA" id="ARBA00022840"/>
    </source>
</evidence>
<evidence type="ECO:0000256" key="4">
    <source>
        <dbReference type="ARBA" id="ARBA00022741"/>
    </source>
</evidence>
<keyword evidence="3" id="KW-0808">Transferase</keyword>
<dbReference type="InterPro" id="IPR053235">
    <property type="entry name" value="Ser_Thr_kinase"/>
</dbReference>
<keyword evidence="4" id="KW-0547">Nucleotide-binding</keyword>
<evidence type="ECO:0000259" key="9">
    <source>
        <dbReference type="PROSITE" id="PS50011"/>
    </source>
</evidence>
<evidence type="ECO:0000256" key="8">
    <source>
        <dbReference type="ARBA" id="ARBA00048679"/>
    </source>
</evidence>
<keyword evidence="6" id="KW-0067">ATP-binding</keyword>
<comment type="catalytic activity">
    <reaction evidence="7">
        <text>L-threonyl-[protein] + ATP = O-phospho-L-threonyl-[protein] + ADP + H(+)</text>
        <dbReference type="Rhea" id="RHEA:46608"/>
        <dbReference type="Rhea" id="RHEA-COMP:11060"/>
        <dbReference type="Rhea" id="RHEA-COMP:11605"/>
        <dbReference type="ChEBI" id="CHEBI:15378"/>
        <dbReference type="ChEBI" id="CHEBI:30013"/>
        <dbReference type="ChEBI" id="CHEBI:30616"/>
        <dbReference type="ChEBI" id="CHEBI:61977"/>
        <dbReference type="ChEBI" id="CHEBI:456216"/>
        <dbReference type="EC" id="2.7.11.1"/>
    </reaction>
</comment>
<dbReference type="Pfam" id="PF00069">
    <property type="entry name" value="Pkinase"/>
    <property type="match status" value="1"/>
</dbReference>
<dbReference type="EMBL" id="JAUEPS010000018">
    <property type="protein sequence ID" value="KAK0458361.1"/>
    <property type="molecule type" value="Genomic_DNA"/>
</dbReference>
<dbReference type="GeneID" id="85362783"/>
<organism evidence="10 11">
    <name type="scientific">Armillaria tabescens</name>
    <name type="common">Ringless honey mushroom</name>
    <name type="synonym">Agaricus tabescens</name>
    <dbReference type="NCBI Taxonomy" id="1929756"/>
    <lineage>
        <taxon>Eukaryota</taxon>
        <taxon>Fungi</taxon>
        <taxon>Dikarya</taxon>
        <taxon>Basidiomycota</taxon>
        <taxon>Agaricomycotina</taxon>
        <taxon>Agaricomycetes</taxon>
        <taxon>Agaricomycetidae</taxon>
        <taxon>Agaricales</taxon>
        <taxon>Marasmiineae</taxon>
        <taxon>Physalacriaceae</taxon>
        <taxon>Desarmillaria</taxon>
    </lineage>
</organism>
<dbReference type="GO" id="GO:0004674">
    <property type="term" value="F:protein serine/threonine kinase activity"/>
    <property type="evidence" value="ECO:0007669"/>
    <property type="project" value="UniProtKB-KW"/>
</dbReference>
<dbReference type="PANTHER" id="PTHR24361:SF433">
    <property type="entry name" value="PROTEIN KINASE DOMAIN-CONTAINING PROTEIN"/>
    <property type="match status" value="1"/>
</dbReference>
<proteinExistence type="predicted"/>
<dbReference type="PANTHER" id="PTHR24361">
    <property type="entry name" value="MITOGEN-ACTIVATED KINASE KINASE KINASE"/>
    <property type="match status" value="1"/>
</dbReference>
<protein>
    <recommendedName>
        <fullName evidence="1">non-specific serine/threonine protein kinase</fullName>
        <ecNumber evidence="1">2.7.11.1</ecNumber>
    </recommendedName>
</protein>
<dbReference type="GO" id="GO:0005524">
    <property type="term" value="F:ATP binding"/>
    <property type="evidence" value="ECO:0007669"/>
    <property type="project" value="UniProtKB-KW"/>
</dbReference>
<gene>
    <name evidence="10" type="ORF">EV420DRAFT_1682633</name>
</gene>
<evidence type="ECO:0000313" key="10">
    <source>
        <dbReference type="EMBL" id="KAK0458361.1"/>
    </source>
</evidence>
<dbReference type="EC" id="2.7.11.1" evidence="1"/>
<feature type="non-terminal residue" evidence="10">
    <location>
        <position position="234"/>
    </location>
</feature>
<evidence type="ECO:0000256" key="5">
    <source>
        <dbReference type="ARBA" id="ARBA00022777"/>
    </source>
</evidence>
<dbReference type="Gene3D" id="1.10.510.10">
    <property type="entry name" value="Transferase(Phosphotransferase) domain 1"/>
    <property type="match status" value="1"/>
</dbReference>
<dbReference type="PROSITE" id="PS50011">
    <property type="entry name" value="PROTEIN_KINASE_DOM"/>
    <property type="match status" value="1"/>
</dbReference>
<dbReference type="InterPro" id="IPR000719">
    <property type="entry name" value="Prot_kinase_dom"/>
</dbReference>
<feature type="domain" description="Protein kinase" evidence="9">
    <location>
        <begin position="1"/>
        <end position="231"/>
    </location>
</feature>
<reference evidence="10" key="1">
    <citation type="submission" date="2023-06" db="EMBL/GenBank/DDBJ databases">
        <authorList>
            <consortium name="Lawrence Berkeley National Laboratory"/>
            <person name="Ahrendt S."/>
            <person name="Sahu N."/>
            <person name="Indic B."/>
            <person name="Wong-Bajracharya J."/>
            <person name="Merenyi Z."/>
            <person name="Ke H.-M."/>
            <person name="Monk M."/>
            <person name="Kocsube S."/>
            <person name="Drula E."/>
            <person name="Lipzen A."/>
            <person name="Balint B."/>
            <person name="Henrissat B."/>
            <person name="Andreopoulos B."/>
            <person name="Martin F.M."/>
            <person name="Harder C.B."/>
            <person name="Rigling D."/>
            <person name="Ford K.L."/>
            <person name="Foster G.D."/>
            <person name="Pangilinan J."/>
            <person name="Papanicolaou A."/>
            <person name="Barry K."/>
            <person name="LaButti K."/>
            <person name="Viragh M."/>
            <person name="Koriabine M."/>
            <person name="Yan M."/>
            <person name="Riley R."/>
            <person name="Champramary S."/>
            <person name="Plett K.L."/>
            <person name="Tsai I.J."/>
            <person name="Slot J."/>
            <person name="Sipos G."/>
            <person name="Plett J."/>
            <person name="Nagy L.G."/>
            <person name="Grigoriev I.V."/>
        </authorList>
    </citation>
    <scope>NUCLEOTIDE SEQUENCE</scope>
    <source>
        <strain evidence="10">CCBAS 213</strain>
    </source>
</reference>
<keyword evidence="11" id="KW-1185">Reference proteome</keyword>
<evidence type="ECO:0000256" key="3">
    <source>
        <dbReference type="ARBA" id="ARBA00022679"/>
    </source>
</evidence>
<name>A0AA39KBZ7_ARMTA</name>
<comment type="caution">
    <text evidence="10">The sequence shown here is derived from an EMBL/GenBank/DDBJ whole genome shotgun (WGS) entry which is preliminary data.</text>
</comment>
<keyword evidence="2" id="KW-0723">Serine/threonine-protein kinase</keyword>
<dbReference type="Proteomes" id="UP001175211">
    <property type="component" value="Unassembled WGS sequence"/>
</dbReference>
<evidence type="ECO:0000256" key="2">
    <source>
        <dbReference type="ARBA" id="ARBA00022527"/>
    </source>
</evidence>
<sequence>TYRNKGEERYVAGKKILTHYGIEQAERERSILAQVDHIHVVRFLGSYFDQRTSEFCVYTGYVPGGTLASCQLLEADVKVLIRQVLDGLIFLHRQNIVQRDIKGSNLFITVDGCVKFGDLGCATVIDLTRKLLSRSATPCFMSPELLFTDHYDEKTDIWSLGMVIIELLKQRHPWARNKPARIVVMMHERDQHLPTLLRGITSESIKSILGKIFVDQGARPSALQLVNDKWFSIA</sequence>
<evidence type="ECO:0000256" key="1">
    <source>
        <dbReference type="ARBA" id="ARBA00012513"/>
    </source>
</evidence>
<dbReference type="SMART" id="SM00220">
    <property type="entry name" value="S_TKc"/>
    <property type="match status" value="1"/>
</dbReference>
<dbReference type="RefSeq" id="XP_060330649.1">
    <property type="nucleotide sequence ID" value="XM_060479235.1"/>
</dbReference>
<dbReference type="GO" id="GO:0005737">
    <property type="term" value="C:cytoplasm"/>
    <property type="evidence" value="ECO:0007669"/>
    <property type="project" value="TreeGrafter"/>
</dbReference>